<dbReference type="Proteomes" id="UP000541444">
    <property type="component" value="Unassembled WGS sequence"/>
</dbReference>
<evidence type="ECO:0000313" key="2">
    <source>
        <dbReference type="Proteomes" id="UP000541444"/>
    </source>
</evidence>
<evidence type="ECO:0000313" key="1">
    <source>
        <dbReference type="EMBL" id="KAF6172023.1"/>
    </source>
</evidence>
<reference evidence="1 2" key="1">
    <citation type="journal article" date="2020" name="IScience">
        <title>Genome Sequencing of the Endangered Kingdonia uniflora (Circaeasteraceae, Ranunculales) Reveals Potential Mechanisms of Evolutionary Specialization.</title>
        <authorList>
            <person name="Sun Y."/>
            <person name="Deng T."/>
            <person name="Zhang A."/>
            <person name="Moore M.J."/>
            <person name="Landis J.B."/>
            <person name="Lin N."/>
            <person name="Zhang H."/>
            <person name="Zhang X."/>
            <person name="Huang J."/>
            <person name="Zhang X."/>
            <person name="Sun H."/>
            <person name="Wang H."/>
        </authorList>
    </citation>
    <scope>NUCLEOTIDE SEQUENCE [LARGE SCALE GENOMIC DNA]</scope>
    <source>
        <strain evidence="1">TB1705</strain>
        <tissue evidence="1">Leaf</tissue>
    </source>
</reference>
<name>A0A7J7NY71_9MAGN</name>
<proteinExistence type="predicted"/>
<dbReference type="EMBL" id="JACGCM010000445">
    <property type="protein sequence ID" value="KAF6172023.1"/>
    <property type="molecule type" value="Genomic_DNA"/>
</dbReference>
<protein>
    <submittedName>
        <fullName evidence="1">Uncharacterized protein</fullName>
    </submittedName>
</protein>
<accession>A0A7J7NY71</accession>
<keyword evidence="2" id="KW-1185">Reference proteome</keyword>
<organism evidence="1 2">
    <name type="scientific">Kingdonia uniflora</name>
    <dbReference type="NCBI Taxonomy" id="39325"/>
    <lineage>
        <taxon>Eukaryota</taxon>
        <taxon>Viridiplantae</taxon>
        <taxon>Streptophyta</taxon>
        <taxon>Embryophyta</taxon>
        <taxon>Tracheophyta</taxon>
        <taxon>Spermatophyta</taxon>
        <taxon>Magnoliopsida</taxon>
        <taxon>Ranunculales</taxon>
        <taxon>Circaeasteraceae</taxon>
        <taxon>Kingdonia</taxon>
    </lineage>
</organism>
<comment type="caution">
    <text evidence="1">The sequence shown here is derived from an EMBL/GenBank/DDBJ whole genome shotgun (WGS) entry which is preliminary data.</text>
</comment>
<dbReference type="AlphaFoldDB" id="A0A7J7NY71"/>
<sequence>MGAGLVSTVTAVFIGDGSDWCDARANQCAVLSDEVVVCLVLLRPCVSEVEGFLLQDVNPFSKLYLVGWISVLSYFDHV</sequence>
<gene>
    <name evidence="1" type="ORF">GIB67_029441</name>
</gene>